<name>A0ABX9I8V6_9ACTN</name>
<dbReference type="Proteomes" id="UP000256324">
    <property type="component" value="Unassembled WGS sequence"/>
</dbReference>
<evidence type="ECO:0000313" key="1">
    <source>
        <dbReference type="EMBL" id="REB69206.1"/>
    </source>
</evidence>
<evidence type="ECO:0000313" key="2">
    <source>
        <dbReference type="Proteomes" id="UP000256324"/>
    </source>
</evidence>
<comment type="caution">
    <text evidence="1">The sequence shown here is derived from an EMBL/GenBank/DDBJ whole genome shotgun (WGS) entry which is preliminary data.</text>
</comment>
<dbReference type="RefSeq" id="WP_081474465.1">
    <property type="nucleotide sequence ID" value="NZ_JARJNT010000002.1"/>
</dbReference>
<proteinExistence type="predicted"/>
<dbReference type="EMBL" id="PCZS01000002">
    <property type="protein sequence ID" value="REB69206.1"/>
    <property type="molecule type" value="Genomic_DNA"/>
</dbReference>
<organism evidence="1 2">
    <name type="scientific">Cutibacterium namnetense</name>
    <dbReference type="NCBI Taxonomy" id="1574624"/>
    <lineage>
        <taxon>Bacteria</taxon>
        <taxon>Bacillati</taxon>
        <taxon>Actinomycetota</taxon>
        <taxon>Actinomycetes</taxon>
        <taxon>Propionibacteriales</taxon>
        <taxon>Propionibacteriaceae</taxon>
        <taxon>Cutibacterium</taxon>
    </lineage>
</organism>
<accession>A0ABX9I8V6</accession>
<reference evidence="1 2" key="1">
    <citation type="submission" date="2017-09" db="EMBL/GenBank/DDBJ databases">
        <authorList>
            <person name="Bumgarner R.E."/>
        </authorList>
    </citation>
    <scope>NUCLEOTIDE SEQUENCE [LARGE SCALE GENOMIC DNA]</scope>
    <source>
        <strain evidence="1 2">T34998</strain>
    </source>
</reference>
<sequence>MMTRLGALVKVSFSLQLITVRAGPELDEVDFSVDDPAQALRDIAHRPVRIAAVTQVARRRVWGVDMVFSFIVVG</sequence>
<keyword evidence="2" id="KW-1185">Reference proteome</keyword>
<protein>
    <submittedName>
        <fullName evidence="1">Uncharacterized protein</fullName>
    </submittedName>
</protein>
<gene>
    <name evidence="1" type="ORF">CP880_07050</name>
</gene>